<comment type="function">
    <text evidence="13">The heterodimer acts as both an ATP-dependent DNA helicase and an ATP-dependent, dual-direction single-stranded exonuclease. Recognizes the chi site generating a DNA molecule suitable for the initiation of homologous recombination. The AddA nuclease domain is required for chi fragment generation; this subunit has the helicase and 3' -&gt; 5' nuclease activities.</text>
</comment>
<dbReference type="Pfam" id="PF13361">
    <property type="entry name" value="UvrD_C"/>
    <property type="match status" value="1"/>
</dbReference>
<gene>
    <name evidence="13 18" type="primary">addA</name>
    <name evidence="18" type="ORF">PBLR_10939</name>
</gene>
<dbReference type="GO" id="GO:0043138">
    <property type="term" value="F:3'-5' DNA helicase activity"/>
    <property type="evidence" value="ECO:0007669"/>
    <property type="project" value="UniProtKB-UniRule"/>
</dbReference>
<dbReference type="PANTHER" id="PTHR11070:SF48">
    <property type="entry name" value="ATP-DEPENDENT HELICASE_NUCLEASE SUBUNIT A"/>
    <property type="match status" value="1"/>
</dbReference>
<dbReference type="SUPFAM" id="SSF52980">
    <property type="entry name" value="Restriction endonuclease-like"/>
    <property type="match status" value="2"/>
</dbReference>
<dbReference type="InterPro" id="IPR011604">
    <property type="entry name" value="PDDEXK-like_dom_sf"/>
</dbReference>
<evidence type="ECO:0000259" key="16">
    <source>
        <dbReference type="PROSITE" id="PS51198"/>
    </source>
</evidence>
<dbReference type="Pfam" id="PF12705">
    <property type="entry name" value="PDDEXK_1"/>
    <property type="match status" value="1"/>
</dbReference>
<dbReference type="HAMAP" id="MF_01451">
    <property type="entry name" value="AddA"/>
    <property type="match status" value="1"/>
</dbReference>
<dbReference type="Pfam" id="PF00580">
    <property type="entry name" value="UvrD-helicase"/>
    <property type="match status" value="1"/>
</dbReference>
<evidence type="ECO:0000256" key="9">
    <source>
        <dbReference type="ARBA" id="ARBA00023204"/>
    </source>
</evidence>
<comment type="cofactor">
    <cofactor evidence="13">
        <name>Mg(2+)</name>
        <dbReference type="ChEBI" id="CHEBI:18420"/>
    </cofactor>
</comment>
<dbReference type="PROSITE" id="PS51198">
    <property type="entry name" value="UVRD_HELICASE_ATP_BIND"/>
    <property type="match status" value="1"/>
</dbReference>
<dbReference type="PROSITE" id="PS51217">
    <property type="entry name" value="UVRD_HELICASE_CTER"/>
    <property type="match status" value="1"/>
</dbReference>
<dbReference type="InterPro" id="IPR038726">
    <property type="entry name" value="PDDEXK_AddAB-type"/>
</dbReference>
<dbReference type="InterPro" id="IPR014017">
    <property type="entry name" value="DNA_helicase_UvrD-like_C"/>
</dbReference>
<evidence type="ECO:0000256" key="10">
    <source>
        <dbReference type="ARBA" id="ARBA00023235"/>
    </source>
</evidence>
<keyword evidence="10 13" id="KW-0413">Isomerase</keyword>
<dbReference type="GO" id="GO:0008408">
    <property type="term" value="F:3'-5' exonuclease activity"/>
    <property type="evidence" value="ECO:0007669"/>
    <property type="project" value="UniProtKB-UniRule"/>
</dbReference>
<dbReference type="EC" id="3.1.-.-" evidence="13"/>
<keyword evidence="9 13" id="KW-0234">DNA repair</keyword>
<keyword evidence="7 13" id="KW-0067">ATP-binding</keyword>
<dbReference type="GO" id="GO:0033202">
    <property type="term" value="C:DNA helicase complex"/>
    <property type="evidence" value="ECO:0007669"/>
    <property type="project" value="TreeGrafter"/>
</dbReference>
<dbReference type="GO" id="GO:0005524">
    <property type="term" value="F:ATP binding"/>
    <property type="evidence" value="ECO:0007669"/>
    <property type="project" value="UniProtKB-UniRule"/>
</dbReference>
<dbReference type="GO" id="GO:0000724">
    <property type="term" value="P:double-strand break repair via homologous recombination"/>
    <property type="evidence" value="ECO:0007669"/>
    <property type="project" value="UniProtKB-UniRule"/>
</dbReference>
<evidence type="ECO:0000256" key="14">
    <source>
        <dbReference type="PROSITE-ProRule" id="PRU00560"/>
    </source>
</evidence>
<dbReference type="EC" id="5.6.2.4" evidence="13"/>
<dbReference type="RefSeq" id="WP_138184862.1">
    <property type="nucleotide sequence ID" value="NZ_LS992241.1"/>
</dbReference>
<sequence length="1443" mass="164219">MDQNENHNGGESLSGKRQQELEFDLLNWTQSRSDAVEASSTVRLLPDKPEGSTWTDEQWRAVVDGGQNVLVAAAAGSGKTAVLVERIIRTISDEEQPVHVDQLLVATFTKAAASEMRERIRLALERELEAKPDSEHLRRQLALLNRASITTLHSFCLEVIQRHFQSVQLDPAFRIANDTETELLRQDVLEELFEQRYADGHSEFKRMVDWFSGERSDEAAFRLVQQLFDFSRSHPWPDEWMKEMAASFEVQSVEELGNSPWTTSVMQDARLTLNGIVELLRQAYRLLDAPGGPEPYREALIQELSGAAALAEAAEHEPWERLHSSFDLLAFGRLAACRGDKYDKSLQEQVKRLRDQAKARLQQLRDELFRRTPEQFLQELTVIAPIMHTLADVVIEFGVRFEEAKRKKGWLDFSDLEHYCLRILRHPDSTPVHTIPSEAARQYEEQYVEILLDEYQDTNMVQEAIVNLITRSGSGNRFMVGDVKQSIYRFRLAEPGLFLSKYESYSSDSSEQKGIRIDLARNFRSRQGVVDAVNMLFRQIMNDRVAELKYDEAAELVCGATYPTLEQISDELRAAQREPNREQLAKRQNYATELVLIEKASAGSDAELATDENEDIDSEVESAVVDALDPAEMETARLEARAIAARIRRLLGDEGTEPFLVHDKHLKRMRPATYRDIVILLRATQAWAPLMVEELRLEGIPAYAEFNTGYFQATEVEVVLSLLRVIDNPQQDIPLAAVLRSPIVGLTAEELAQIRLQGKGISFYDAVNKMMHTEAGEQEAEEVSSDTDLQDKLHRFLYKLEHWRSAARQGSLSQLIWCLYRETGYYEWVGGLPGGMQRQANLRALYDRARQYESSSIRGLFRFLRFIDRMRDTGGDLGTARALGEQEDVVRIMTIHKSKGLEFPVVFVAGLSKRFNQQDLNSPFLMHKRLGFGPKFVDEELRVSYPTLPNLAIRRQMKLELLAEEMRVLYVALTRPKEKMILIGTVNDPEKSIREWGEALDVESLLLPDYMVARARSYMDWIGPSVIRHMSASEWRRFAGLPNRNGECLHDDRSEWRLSIMSAAVLASGTALGGVELDEDKAQVLEALERLDVQENMPSSDWQAALDERLRWRDPNRIATLLPAKTSVTEMKRMAASDEWPADQWISEPRTDEHEPIDGAMAGNETTMVNGHSLEISGGDGSATSSPQSEEGFTLHLRRPKFMEASKVTPTERGTLYHLFMQHMPLHSDVTIDTVRNTLLYLVQHQYMTDKQAEAIDQAAVAGFFESEVGRQLLQATWVKRELPFSYGLTAAEAYTIELTRQLHLSSENSNLAQELPADEDVPVAEPVSSEHSTLDNDRSEKSSIERFVATSTFAARDTSGLLDQETVLVQGVIDCLFEWEGQLVLLDYKTDKVLAHRGGLEALTEHYRFQLNLYARAIEQIWHRPVDRKVLYFFDAKQACEL</sequence>
<comment type="catalytic activity">
    <reaction evidence="12 13">
        <text>ATP + H2O = ADP + phosphate + H(+)</text>
        <dbReference type="Rhea" id="RHEA:13065"/>
        <dbReference type="ChEBI" id="CHEBI:15377"/>
        <dbReference type="ChEBI" id="CHEBI:15378"/>
        <dbReference type="ChEBI" id="CHEBI:30616"/>
        <dbReference type="ChEBI" id="CHEBI:43474"/>
        <dbReference type="ChEBI" id="CHEBI:456216"/>
        <dbReference type="EC" id="5.6.2.4"/>
    </reaction>
</comment>
<comment type="subunit">
    <text evidence="13">Heterodimer of AddA and AddB/RexB.</text>
</comment>
<dbReference type="InterPro" id="IPR014152">
    <property type="entry name" value="AddA"/>
</dbReference>
<keyword evidence="8 13" id="KW-0238">DNA-binding</keyword>
<keyword evidence="6 13" id="KW-0269">Exonuclease</keyword>
<dbReference type="GO" id="GO:0003690">
    <property type="term" value="F:double-stranded DNA binding"/>
    <property type="evidence" value="ECO:0007669"/>
    <property type="project" value="UniProtKB-UniRule"/>
</dbReference>
<dbReference type="EMBL" id="LS992241">
    <property type="protein sequence ID" value="SYX82517.1"/>
    <property type="molecule type" value="Genomic_DNA"/>
</dbReference>
<evidence type="ECO:0000256" key="8">
    <source>
        <dbReference type="ARBA" id="ARBA00023125"/>
    </source>
</evidence>
<feature type="domain" description="UvrD-like helicase C-terminal" evidence="17">
    <location>
        <begin position="587"/>
        <end position="900"/>
    </location>
</feature>
<dbReference type="GO" id="GO:0016887">
    <property type="term" value="F:ATP hydrolysis activity"/>
    <property type="evidence" value="ECO:0007669"/>
    <property type="project" value="RHEA"/>
</dbReference>
<evidence type="ECO:0000256" key="5">
    <source>
        <dbReference type="ARBA" id="ARBA00022806"/>
    </source>
</evidence>
<reference evidence="19" key="1">
    <citation type="submission" date="2018-08" db="EMBL/GenBank/DDBJ databases">
        <authorList>
            <person name="Chevrot R."/>
        </authorList>
    </citation>
    <scope>NUCLEOTIDE SEQUENCE [LARGE SCALE GENOMIC DNA]</scope>
</reference>
<keyword evidence="5 13" id="KW-0347">Helicase</keyword>
<organism evidence="18 19">
    <name type="scientific">Paenibacillus alvei</name>
    <name type="common">Bacillus alvei</name>
    <dbReference type="NCBI Taxonomy" id="44250"/>
    <lineage>
        <taxon>Bacteria</taxon>
        <taxon>Bacillati</taxon>
        <taxon>Bacillota</taxon>
        <taxon>Bacilli</taxon>
        <taxon>Bacillales</taxon>
        <taxon>Paenibacillaceae</taxon>
        <taxon>Paenibacillus</taxon>
    </lineage>
</organism>
<keyword evidence="1 13" id="KW-0540">Nuclease</keyword>
<feature type="domain" description="UvrD-like helicase ATP-binding" evidence="16">
    <location>
        <begin position="52"/>
        <end position="526"/>
    </location>
</feature>
<keyword evidence="2 13" id="KW-0547">Nucleotide-binding</keyword>
<evidence type="ECO:0000256" key="12">
    <source>
        <dbReference type="ARBA" id="ARBA00048988"/>
    </source>
</evidence>
<evidence type="ECO:0000256" key="3">
    <source>
        <dbReference type="ARBA" id="ARBA00022763"/>
    </source>
</evidence>
<keyword evidence="3 13" id="KW-0227">DNA damage</keyword>
<dbReference type="PANTHER" id="PTHR11070">
    <property type="entry name" value="UVRD / RECB / PCRA DNA HELICASE FAMILY MEMBER"/>
    <property type="match status" value="1"/>
</dbReference>
<evidence type="ECO:0000256" key="2">
    <source>
        <dbReference type="ARBA" id="ARBA00022741"/>
    </source>
</evidence>
<name>A0A383R5V6_PAEAL</name>
<feature type="region of interest" description="Disordered" evidence="15">
    <location>
        <begin position="1316"/>
        <end position="1341"/>
    </location>
</feature>
<dbReference type="Gene3D" id="3.90.320.10">
    <property type="match status" value="1"/>
</dbReference>
<evidence type="ECO:0000256" key="7">
    <source>
        <dbReference type="ARBA" id="ARBA00022840"/>
    </source>
</evidence>
<evidence type="ECO:0000256" key="13">
    <source>
        <dbReference type="HAMAP-Rule" id="MF_01451"/>
    </source>
</evidence>
<dbReference type="GO" id="GO:0005829">
    <property type="term" value="C:cytosol"/>
    <property type="evidence" value="ECO:0007669"/>
    <property type="project" value="TreeGrafter"/>
</dbReference>
<evidence type="ECO:0000256" key="1">
    <source>
        <dbReference type="ARBA" id="ARBA00022722"/>
    </source>
</evidence>
<dbReference type="Proteomes" id="UP000304148">
    <property type="component" value="Chromosome"/>
</dbReference>
<evidence type="ECO:0000313" key="19">
    <source>
        <dbReference type="Proteomes" id="UP000304148"/>
    </source>
</evidence>
<proteinExistence type="inferred from homology"/>
<dbReference type="Gene3D" id="3.40.50.300">
    <property type="entry name" value="P-loop containing nucleotide triphosphate hydrolases"/>
    <property type="match status" value="4"/>
</dbReference>
<keyword evidence="4 13" id="KW-0378">Hydrolase</keyword>
<dbReference type="SUPFAM" id="SSF52540">
    <property type="entry name" value="P-loop containing nucleoside triphosphate hydrolases"/>
    <property type="match status" value="1"/>
</dbReference>
<evidence type="ECO:0000256" key="15">
    <source>
        <dbReference type="SAM" id="MobiDB-lite"/>
    </source>
</evidence>
<dbReference type="InterPro" id="IPR014016">
    <property type="entry name" value="UvrD-like_ATP-bd"/>
</dbReference>
<evidence type="ECO:0000313" key="18">
    <source>
        <dbReference type="EMBL" id="SYX82517.1"/>
    </source>
</evidence>
<comment type="similarity">
    <text evidence="13">Belongs to the helicase family. AddA subfamily.</text>
</comment>
<protein>
    <recommendedName>
        <fullName evidence="13">ATP-dependent helicase/nuclease subunit A</fullName>
        <ecNumber evidence="13">3.1.-.-</ecNumber>
        <ecNumber evidence="13">5.6.2.4</ecNumber>
    </recommendedName>
    <alternativeName>
        <fullName evidence="13">ATP-dependent helicase/nuclease AddA</fullName>
    </alternativeName>
    <alternativeName>
        <fullName evidence="13">DNA 3'-5' helicase AddA</fullName>
    </alternativeName>
</protein>
<accession>A0A383R5V6</accession>
<evidence type="ECO:0000256" key="6">
    <source>
        <dbReference type="ARBA" id="ARBA00022839"/>
    </source>
</evidence>
<evidence type="ECO:0000256" key="11">
    <source>
        <dbReference type="ARBA" id="ARBA00034617"/>
    </source>
</evidence>
<comment type="catalytic activity">
    <reaction evidence="11 13">
        <text>Couples ATP hydrolysis with the unwinding of duplex DNA by translocating in the 3'-5' direction.</text>
        <dbReference type="EC" id="5.6.2.4"/>
    </reaction>
</comment>
<feature type="binding site" evidence="14">
    <location>
        <begin position="73"/>
        <end position="80"/>
    </location>
    <ligand>
        <name>ATP</name>
        <dbReference type="ChEBI" id="CHEBI:30616"/>
    </ligand>
</feature>
<dbReference type="InterPro" id="IPR000212">
    <property type="entry name" value="DNA_helicase_UvrD/REP"/>
</dbReference>
<dbReference type="InterPro" id="IPR011335">
    <property type="entry name" value="Restrct_endonuc-II-like"/>
</dbReference>
<evidence type="ECO:0000259" key="17">
    <source>
        <dbReference type="PROSITE" id="PS51217"/>
    </source>
</evidence>
<evidence type="ECO:0000256" key="4">
    <source>
        <dbReference type="ARBA" id="ARBA00022801"/>
    </source>
</evidence>
<dbReference type="FunFam" id="3.40.50.300:FF:001236">
    <property type="entry name" value="ATP-dependent helicase/nuclease subunit A"/>
    <property type="match status" value="1"/>
</dbReference>
<dbReference type="InterPro" id="IPR027417">
    <property type="entry name" value="P-loop_NTPase"/>
</dbReference>